<feature type="domain" description="ABC transporter" evidence="3">
    <location>
        <begin position="237"/>
        <end position="459"/>
    </location>
</feature>
<dbReference type="InterPro" id="IPR017871">
    <property type="entry name" value="ABC_transporter-like_CS"/>
</dbReference>
<reference evidence="4 5" key="1">
    <citation type="journal article" date="2012" name="J. Bacteriol.">
        <title>Genome Sequence of Gallaecimonas xiamenensis Type Strain 3-C-1.</title>
        <authorList>
            <person name="Lai Q."/>
            <person name="Wang L."/>
            <person name="Wang W."/>
            <person name="Shao Z."/>
        </authorList>
    </citation>
    <scope>NUCLEOTIDE SEQUENCE [LARGE SCALE GENOMIC DNA]</scope>
    <source>
        <strain evidence="4 5">3-C-1</strain>
    </source>
</reference>
<gene>
    <name evidence="4" type="ORF">B3C1_04140</name>
</gene>
<keyword evidence="2" id="KW-0067">ATP-binding</keyword>
<dbReference type="Gene3D" id="3.40.50.300">
    <property type="entry name" value="P-loop containing nucleotide triphosphate hydrolases"/>
    <property type="match status" value="2"/>
</dbReference>
<dbReference type="Proteomes" id="UP000006755">
    <property type="component" value="Unassembled WGS sequence"/>
</dbReference>
<evidence type="ECO:0000313" key="4">
    <source>
        <dbReference type="EMBL" id="EKE76755.1"/>
    </source>
</evidence>
<name>K2KHK0_9GAMM</name>
<dbReference type="AlphaFoldDB" id="K2KHK0"/>
<evidence type="ECO:0000313" key="5">
    <source>
        <dbReference type="Proteomes" id="UP000006755"/>
    </source>
</evidence>
<dbReference type="SUPFAM" id="SSF52540">
    <property type="entry name" value="P-loop containing nucleoside triphosphate hydrolases"/>
    <property type="match status" value="2"/>
</dbReference>
<keyword evidence="5" id="KW-1185">Reference proteome</keyword>
<dbReference type="RefSeq" id="WP_008483121.1">
    <property type="nucleotide sequence ID" value="NZ_AMRI01000004.1"/>
</dbReference>
<dbReference type="SMART" id="SM00382">
    <property type="entry name" value="AAA"/>
    <property type="match status" value="2"/>
</dbReference>
<dbReference type="PANTHER" id="PTHR43158">
    <property type="entry name" value="SKFA PEPTIDE EXPORT ATP-BINDING PROTEIN SKFE"/>
    <property type="match status" value="1"/>
</dbReference>
<comment type="caution">
    <text evidence="4">The sequence shown here is derived from an EMBL/GenBank/DDBJ whole genome shotgun (WGS) entry which is preliminary data.</text>
</comment>
<dbReference type="OrthoDB" id="9805029at2"/>
<dbReference type="PROSITE" id="PS50893">
    <property type="entry name" value="ABC_TRANSPORTER_2"/>
    <property type="match status" value="2"/>
</dbReference>
<dbReference type="InterPro" id="IPR027417">
    <property type="entry name" value="P-loop_NTPase"/>
</dbReference>
<accession>K2KHK0</accession>
<evidence type="ECO:0000256" key="2">
    <source>
        <dbReference type="ARBA" id="ARBA00022840"/>
    </source>
</evidence>
<sequence>MLNLAQAHFPLANDKHLVVPQLSLAPGQCLWVGGGNGSGKSLLLRALAGQLPCSQGQCQLPASTALVSMDGQLALWDQAFKDANTDWAFAGEELVASALGLLCQVASEPEARAMAQMLGLGAVLDSPFTALSSGEGRKLLLARALLQKPALLLLDEPYAGLDTKARQALTGHLQPLLAAGLALVLVSSRQEDWPLPCQQGHMDSLCWQPGPQPEVFAQGELPPPLDAPKAEPAGPLVVLNDLWVRFGDKAVLTGLNWQLQRGQHWQIIGPNGAGKSTLLSIITGENPQGFSNQVWLFGRRRGSGETLWDIRAQQGLVSPALHGAYRVNCTALDVVLSGFFDSIGLYQAPGERRLALARQWLALLGLDEDSAFLGLSYGEQRLLLIARAMVKHPRLLILDEPYQGVDSARRQRLSRFLSLLMAKGRTQLLLVSHHGEDSPGGISHRLHFEPAGDGWHYRTEAL</sequence>
<dbReference type="Pfam" id="PF00005">
    <property type="entry name" value="ABC_tran"/>
    <property type="match status" value="2"/>
</dbReference>
<protein>
    <submittedName>
        <fullName evidence="4">ABC transporter</fullName>
    </submittedName>
</protein>
<dbReference type="PROSITE" id="PS00211">
    <property type="entry name" value="ABC_TRANSPORTER_1"/>
    <property type="match status" value="1"/>
</dbReference>
<dbReference type="GO" id="GO:0016887">
    <property type="term" value="F:ATP hydrolysis activity"/>
    <property type="evidence" value="ECO:0007669"/>
    <property type="project" value="InterPro"/>
</dbReference>
<evidence type="ECO:0000256" key="1">
    <source>
        <dbReference type="ARBA" id="ARBA00022741"/>
    </source>
</evidence>
<dbReference type="STRING" id="745411.B3C1_04140"/>
<proteinExistence type="predicted"/>
<dbReference type="PATRIC" id="fig|745411.4.peg.819"/>
<dbReference type="GO" id="GO:0005524">
    <property type="term" value="F:ATP binding"/>
    <property type="evidence" value="ECO:0007669"/>
    <property type="project" value="UniProtKB-KW"/>
</dbReference>
<dbReference type="InterPro" id="IPR003439">
    <property type="entry name" value="ABC_transporter-like_ATP-bd"/>
</dbReference>
<dbReference type="EMBL" id="AMRI01000004">
    <property type="protein sequence ID" value="EKE76755.1"/>
    <property type="molecule type" value="Genomic_DNA"/>
</dbReference>
<dbReference type="PANTHER" id="PTHR43158:SF2">
    <property type="entry name" value="SKFA PEPTIDE EXPORT ATP-BINDING PROTEIN SKFE"/>
    <property type="match status" value="1"/>
</dbReference>
<organism evidence="4 5">
    <name type="scientific">Gallaecimonas xiamenensis 3-C-1</name>
    <dbReference type="NCBI Taxonomy" id="745411"/>
    <lineage>
        <taxon>Bacteria</taxon>
        <taxon>Pseudomonadati</taxon>
        <taxon>Pseudomonadota</taxon>
        <taxon>Gammaproteobacteria</taxon>
        <taxon>Enterobacterales</taxon>
        <taxon>Gallaecimonadaceae</taxon>
        <taxon>Gallaecimonas</taxon>
    </lineage>
</organism>
<keyword evidence="1" id="KW-0547">Nucleotide-binding</keyword>
<dbReference type="eggNOG" id="COG1119">
    <property type="taxonomic scope" value="Bacteria"/>
</dbReference>
<feature type="domain" description="ABC transporter" evidence="3">
    <location>
        <begin position="2"/>
        <end position="237"/>
    </location>
</feature>
<evidence type="ECO:0000259" key="3">
    <source>
        <dbReference type="PROSITE" id="PS50893"/>
    </source>
</evidence>
<dbReference type="InterPro" id="IPR003593">
    <property type="entry name" value="AAA+_ATPase"/>
</dbReference>